<evidence type="ECO:0000256" key="12">
    <source>
        <dbReference type="ARBA" id="ARBA00023014"/>
    </source>
</evidence>
<dbReference type="GO" id="GO:0030313">
    <property type="term" value="C:cell envelope"/>
    <property type="evidence" value="ECO:0007669"/>
    <property type="project" value="UniProtKB-SubCell"/>
</dbReference>
<feature type="binding site" evidence="15">
    <location>
        <position position="267"/>
    </location>
    <ligand>
        <name>[3Fe-4S] cluster</name>
        <dbReference type="ChEBI" id="CHEBI:21137"/>
    </ligand>
</feature>
<comment type="cofactor">
    <cofactor evidence="2">
        <name>[4Fe-4S] cluster</name>
        <dbReference type="ChEBI" id="CHEBI:49883"/>
    </cofactor>
</comment>
<dbReference type="GO" id="GO:0009055">
    <property type="term" value="F:electron transfer activity"/>
    <property type="evidence" value="ECO:0007669"/>
    <property type="project" value="TreeGrafter"/>
</dbReference>
<dbReference type="GO" id="GO:0008901">
    <property type="term" value="F:ferredoxin hydrogenase activity"/>
    <property type="evidence" value="ECO:0007669"/>
    <property type="project" value="InterPro"/>
</dbReference>
<dbReference type="AlphaFoldDB" id="A0A809RA39"/>
<evidence type="ECO:0000256" key="13">
    <source>
        <dbReference type="ARBA" id="ARBA00023291"/>
    </source>
</evidence>
<keyword evidence="11 15" id="KW-0408">Iron</keyword>
<feature type="domain" description="NADH:ubiquinone oxidoreductase-like 20kDa subunit" evidence="16">
    <location>
        <begin position="38"/>
        <end position="203"/>
    </location>
</feature>
<keyword evidence="12 15" id="KW-0411">Iron-sulfur</keyword>
<dbReference type="PIRSF" id="PIRSF000310">
    <property type="entry name" value="NiFe_hyd_ssu"/>
    <property type="match status" value="1"/>
</dbReference>
<dbReference type="Gene3D" id="4.10.480.10">
    <property type="entry name" value="Cytochrome-c3 hydrogenase, C-terminal domain"/>
    <property type="match status" value="1"/>
</dbReference>
<dbReference type="GO" id="GO:0044569">
    <property type="term" value="C:[Ni-Fe] hydrogenase complex"/>
    <property type="evidence" value="ECO:0007669"/>
    <property type="project" value="TreeGrafter"/>
</dbReference>
<dbReference type="KEGG" id="ddz:DSYM_19040"/>
<evidence type="ECO:0000256" key="2">
    <source>
        <dbReference type="ARBA" id="ARBA00001966"/>
    </source>
</evidence>
<evidence type="ECO:0000259" key="16">
    <source>
        <dbReference type="Pfam" id="PF01058"/>
    </source>
</evidence>
<reference evidence="18" key="1">
    <citation type="journal article" name="DNA Res.">
        <title>The physiological potential of anammox bacteria as revealed by their core genome structure.</title>
        <authorList>
            <person name="Okubo T."/>
            <person name="Toyoda A."/>
            <person name="Fukuhara K."/>
            <person name="Uchiyama I."/>
            <person name="Harigaya Y."/>
            <person name="Kuroiwa M."/>
            <person name="Suzuki T."/>
            <person name="Murakami Y."/>
            <person name="Suwa Y."/>
            <person name="Takami H."/>
        </authorList>
    </citation>
    <scope>NUCLEOTIDE SEQUENCE</scope>
    <source>
        <strain evidence="18">317325-3</strain>
    </source>
</reference>
<comment type="catalytic activity">
    <reaction evidence="14">
        <text>H2 + A = AH2</text>
        <dbReference type="Rhea" id="RHEA:12116"/>
        <dbReference type="ChEBI" id="CHEBI:13193"/>
        <dbReference type="ChEBI" id="CHEBI:17499"/>
        <dbReference type="ChEBI" id="CHEBI:18276"/>
        <dbReference type="EC" id="1.12.99.6"/>
    </reaction>
</comment>
<keyword evidence="9" id="KW-0732">Signal</keyword>
<dbReference type="InterPro" id="IPR027394">
    <property type="entry name" value="Cytochrome-c3_hydrogenase_C"/>
</dbReference>
<feature type="binding site" evidence="15">
    <location>
        <position position="141"/>
    </location>
    <ligand>
        <name>[4Fe-4S] cluster</name>
        <dbReference type="ChEBI" id="CHEBI:49883"/>
        <label>1</label>
    </ligand>
</feature>
<feature type="binding site" evidence="15">
    <location>
        <position position="258"/>
    </location>
    <ligand>
        <name>[4Fe-4S] cluster</name>
        <dbReference type="ChEBI" id="CHEBI:49883"/>
        <label>2</label>
    </ligand>
</feature>
<comment type="similarity">
    <text evidence="4">Belongs to the [NiFe]/[NiFeSe] hydrogenase small subunit family.</text>
</comment>
<feature type="binding site" evidence="15">
    <location>
        <position position="38"/>
    </location>
    <ligand>
        <name>[4Fe-4S] cluster</name>
        <dbReference type="ChEBI" id="CHEBI:49883"/>
        <label>1</label>
    </ligand>
</feature>
<dbReference type="Proteomes" id="UP000662914">
    <property type="component" value="Chromosome"/>
</dbReference>
<keyword evidence="13 15" id="KW-0003">3Fe-4S</keyword>
<dbReference type="InterPro" id="IPR006137">
    <property type="entry name" value="NADH_UbQ_OxRdtase-like_20kDa"/>
</dbReference>
<evidence type="ECO:0000259" key="17">
    <source>
        <dbReference type="Pfam" id="PF14720"/>
    </source>
</evidence>
<evidence type="ECO:0000313" key="19">
    <source>
        <dbReference type="Proteomes" id="UP000662914"/>
    </source>
</evidence>
<keyword evidence="10" id="KW-0560">Oxidoreductase</keyword>
<evidence type="ECO:0000256" key="9">
    <source>
        <dbReference type="ARBA" id="ARBA00022729"/>
    </source>
</evidence>
<dbReference type="Pfam" id="PF14720">
    <property type="entry name" value="NiFe_hyd_SSU_C"/>
    <property type="match status" value="1"/>
</dbReference>
<dbReference type="EMBL" id="AP021857">
    <property type="protein sequence ID" value="BBO21205.1"/>
    <property type="molecule type" value="Genomic_DNA"/>
</dbReference>
<evidence type="ECO:0000256" key="10">
    <source>
        <dbReference type="ARBA" id="ARBA00023002"/>
    </source>
</evidence>
<evidence type="ECO:0000256" key="3">
    <source>
        <dbReference type="ARBA" id="ARBA00004196"/>
    </source>
</evidence>
<comment type="subunit">
    <text evidence="5">Heterodimer of a large and a small subunit.</text>
</comment>
<evidence type="ECO:0000256" key="11">
    <source>
        <dbReference type="ARBA" id="ARBA00023004"/>
    </source>
</evidence>
<evidence type="ECO:0000256" key="15">
    <source>
        <dbReference type="PIRSR" id="PIRSR000310-1"/>
    </source>
</evidence>
<dbReference type="GO" id="GO:0051538">
    <property type="term" value="F:3 iron, 4 sulfur cluster binding"/>
    <property type="evidence" value="ECO:0007669"/>
    <property type="project" value="UniProtKB-KW"/>
</dbReference>
<proteinExistence type="inferred from homology"/>
<keyword evidence="8 15" id="KW-0479">Metal-binding</keyword>
<dbReference type="GO" id="GO:0046872">
    <property type="term" value="F:metal ion binding"/>
    <property type="evidence" value="ECO:0007669"/>
    <property type="project" value="UniProtKB-KW"/>
</dbReference>
<accession>A0A809RA39</accession>
<dbReference type="Pfam" id="PF01058">
    <property type="entry name" value="Oxidored_q6"/>
    <property type="match status" value="1"/>
</dbReference>
<evidence type="ECO:0000313" key="18">
    <source>
        <dbReference type="EMBL" id="BBO21205.1"/>
    </source>
</evidence>
<dbReference type="PANTHER" id="PTHR30013:SF5">
    <property type="entry name" value="HYDROGENASE SMALL SUBUNIT"/>
    <property type="match status" value="1"/>
</dbReference>
<feature type="binding site" evidence="15">
    <location>
        <position position="231"/>
    </location>
    <ligand>
        <name>[4Fe-4S] cluster</name>
        <dbReference type="ChEBI" id="CHEBI:49883"/>
        <label>2</label>
    </ligand>
</feature>
<dbReference type="EC" id="1.12.99.6" evidence="6"/>
<feature type="binding site" evidence="15">
    <location>
        <position position="285"/>
    </location>
    <ligand>
        <name>[3Fe-4S] cluster</name>
        <dbReference type="ChEBI" id="CHEBI:21137"/>
    </ligand>
</feature>
<dbReference type="GO" id="GO:0009375">
    <property type="term" value="C:ferredoxin hydrogenase complex"/>
    <property type="evidence" value="ECO:0007669"/>
    <property type="project" value="InterPro"/>
</dbReference>
<organism evidence="18 19">
    <name type="scientific">Candidatus Desulfobacillus denitrificans</name>
    <dbReference type="NCBI Taxonomy" id="2608985"/>
    <lineage>
        <taxon>Bacteria</taxon>
        <taxon>Pseudomonadati</taxon>
        <taxon>Pseudomonadota</taxon>
        <taxon>Betaproteobacteria</taxon>
        <taxon>Candidatus Desulfobacillus</taxon>
    </lineage>
</organism>
<feature type="binding site" evidence="15">
    <location>
        <position position="41"/>
    </location>
    <ligand>
        <name>[4Fe-4S] cluster</name>
        <dbReference type="ChEBI" id="CHEBI:49883"/>
        <label>1</label>
    </ligand>
</feature>
<dbReference type="InterPro" id="IPR037148">
    <property type="entry name" value="NiFe-Hase_small_C_sf"/>
</dbReference>
<dbReference type="GO" id="GO:0009061">
    <property type="term" value="P:anaerobic respiration"/>
    <property type="evidence" value="ECO:0007669"/>
    <property type="project" value="TreeGrafter"/>
</dbReference>
<evidence type="ECO:0000256" key="14">
    <source>
        <dbReference type="ARBA" id="ARBA00048757"/>
    </source>
</evidence>
<gene>
    <name evidence="18" type="ORF">DSYM_19040</name>
</gene>
<evidence type="ECO:0000256" key="5">
    <source>
        <dbReference type="ARBA" id="ARBA00011771"/>
    </source>
</evidence>
<keyword evidence="7 15" id="KW-0004">4Fe-4S</keyword>
<dbReference type="GO" id="GO:0033748">
    <property type="term" value="F:hydrogenase (acceptor) activity"/>
    <property type="evidence" value="ECO:0007669"/>
    <property type="project" value="UniProtKB-EC"/>
</dbReference>
<feature type="binding site" evidence="15">
    <location>
        <position position="228"/>
    </location>
    <ligand>
        <name>[4Fe-4S] cluster</name>
        <dbReference type="ChEBI" id="CHEBI:49883"/>
        <label>2</label>
    </ligand>
</feature>
<evidence type="ECO:0000256" key="7">
    <source>
        <dbReference type="ARBA" id="ARBA00022485"/>
    </source>
</evidence>
<comment type="subcellular location">
    <subcellularLocation>
        <location evidence="3">Cell envelope</location>
    </subcellularLocation>
</comment>
<dbReference type="SUPFAM" id="SSF56770">
    <property type="entry name" value="HydA/Nqo6-like"/>
    <property type="match status" value="1"/>
</dbReference>
<evidence type="ECO:0000256" key="4">
    <source>
        <dbReference type="ARBA" id="ARBA00006605"/>
    </source>
</evidence>
<evidence type="ECO:0000256" key="1">
    <source>
        <dbReference type="ARBA" id="ARBA00001927"/>
    </source>
</evidence>
<feature type="binding site" evidence="15">
    <location>
        <position position="288"/>
    </location>
    <ligand>
        <name>[3Fe-4S] cluster</name>
        <dbReference type="ChEBI" id="CHEBI:21137"/>
    </ligand>
</feature>
<feature type="binding site" evidence="15">
    <location>
        <position position="189"/>
    </location>
    <ligand>
        <name>[4Fe-4S] cluster</name>
        <dbReference type="ChEBI" id="CHEBI:49883"/>
        <label>1</label>
    </ligand>
</feature>
<comment type="cofactor">
    <cofactor evidence="1">
        <name>[3Fe-4S] cluster</name>
        <dbReference type="ChEBI" id="CHEBI:21137"/>
    </cofactor>
</comment>
<evidence type="ECO:0000256" key="8">
    <source>
        <dbReference type="ARBA" id="ARBA00022723"/>
    </source>
</evidence>
<feature type="domain" description="Cytochrome-c3 hydrogenase C-terminal" evidence="17">
    <location>
        <begin position="225"/>
        <end position="300"/>
    </location>
</feature>
<feature type="binding site" evidence="15">
    <location>
        <position position="251"/>
    </location>
    <ligand>
        <name>[4Fe-4S] cluster</name>
        <dbReference type="ChEBI" id="CHEBI:49883"/>
        <label>2</label>
    </ligand>
</feature>
<dbReference type="Gene3D" id="3.40.50.700">
    <property type="entry name" value="NADH:ubiquinone oxidoreductase-like, 20kDa subunit"/>
    <property type="match status" value="1"/>
</dbReference>
<name>A0A809RA39_9PROT</name>
<dbReference type="PANTHER" id="PTHR30013">
    <property type="entry name" value="NIFE / NIFESE HYDROGENASE SMALL SUBUNIT FAMILY MEMBER"/>
    <property type="match status" value="1"/>
</dbReference>
<dbReference type="GO" id="GO:0051539">
    <property type="term" value="F:4 iron, 4 sulfur cluster binding"/>
    <property type="evidence" value="ECO:0007669"/>
    <property type="project" value="UniProtKB-KW"/>
</dbReference>
<protein>
    <recommendedName>
        <fullName evidence="6">hydrogenase (acceptor)</fullName>
        <ecNumber evidence="6">1.12.99.6</ecNumber>
    </recommendedName>
</protein>
<sequence length="358" mass="37484">MPARIFHGKLGPMNGAQEPGFFEMKAPFNLLWLQSAGCGGCSMSLLCSGARDLIGALEAVGIRILWHPSLSEASGAEVTRIFEQCLSGEVALDALCVEGALLRGPRGTGRFHRHAGSGVPMAEWVMKLAGVARHTLAVGSCAAWGGVAAAGENHTDACGLQYEGDQPGGLLGAGWKGRGGLPVINIAGCPCHPDWITETLAALALGAFGAKDLDSLGRPRFFADHLVHHGCTRNEYYEFKASAHKPSDLGCLMENLGCKGTQAHADCNIRLWSGGGSCARGGAPCISCTEPGFEEPGHPFHETPKLAGIPIGLPTDMPKAWFVALAALSKSATPKRVRDNAVADHQVVVPPVKKTGLK</sequence>
<dbReference type="InterPro" id="IPR001821">
    <property type="entry name" value="NiFe_hydrogenase_ssu"/>
</dbReference>
<dbReference type="PRINTS" id="PR00614">
    <property type="entry name" value="NIHGNASESMLL"/>
</dbReference>
<dbReference type="GO" id="GO:0016020">
    <property type="term" value="C:membrane"/>
    <property type="evidence" value="ECO:0007669"/>
    <property type="project" value="TreeGrafter"/>
</dbReference>
<evidence type="ECO:0000256" key="6">
    <source>
        <dbReference type="ARBA" id="ARBA00012082"/>
    </source>
</evidence>
<dbReference type="InterPro" id="IPR037024">
    <property type="entry name" value="NiFe_Hase_small_N_sf"/>
</dbReference>